<gene>
    <name evidence="2" type="ORF">A3C61_02060</name>
</gene>
<name>A0A1F8F4D3_9BACT</name>
<evidence type="ECO:0000313" key="2">
    <source>
        <dbReference type="EMBL" id="OGN07997.1"/>
    </source>
</evidence>
<protein>
    <submittedName>
        <fullName evidence="2">Uncharacterized protein</fullName>
    </submittedName>
</protein>
<dbReference type="EMBL" id="MGJO01000058">
    <property type="protein sequence ID" value="OGN07997.1"/>
    <property type="molecule type" value="Genomic_DNA"/>
</dbReference>
<accession>A0A1F8F4D3</accession>
<comment type="caution">
    <text evidence="2">The sequence shown here is derived from an EMBL/GenBank/DDBJ whole genome shotgun (WGS) entry which is preliminary data.</text>
</comment>
<reference evidence="2 3" key="1">
    <citation type="journal article" date="2016" name="Nat. Commun.">
        <title>Thousands of microbial genomes shed light on interconnected biogeochemical processes in an aquifer system.</title>
        <authorList>
            <person name="Anantharaman K."/>
            <person name="Brown C.T."/>
            <person name="Hug L.A."/>
            <person name="Sharon I."/>
            <person name="Castelle C.J."/>
            <person name="Probst A.J."/>
            <person name="Thomas B.C."/>
            <person name="Singh A."/>
            <person name="Wilkins M.J."/>
            <person name="Karaoz U."/>
            <person name="Brodie E.L."/>
            <person name="Williams K.H."/>
            <person name="Hubbard S.S."/>
            <person name="Banfield J.F."/>
        </authorList>
    </citation>
    <scope>NUCLEOTIDE SEQUENCE [LARGE SCALE GENOMIC DNA]</scope>
</reference>
<evidence type="ECO:0000256" key="1">
    <source>
        <dbReference type="SAM" id="MobiDB-lite"/>
    </source>
</evidence>
<proteinExistence type="predicted"/>
<dbReference type="Proteomes" id="UP000178908">
    <property type="component" value="Unassembled WGS sequence"/>
</dbReference>
<evidence type="ECO:0000313" key="3">
    <source>
        <dbReference type="Proteomes" id="UP000178908"/>
    </source>
</evidence>
<sequence length="85" mass="9693">MFVSAKAAPRDLSGPNWILVSRMLIENINYALLVAFGEVLEEDDVKEVADDADNEDELEDDDTEEDTKEDEEEEFPPLENSDWES</sequence>
<organism evidence="2 3">
    <name type="scientific">Candidatus Yanofskybacteria bacterium RIFCSPHIGHO2_02_FULL_39_10</name>
    <dbReference type="NCBI Taxonomy" id="1802674"/>
    <lineage>
        <taxon>Bacteria</taxon>
        <taxon>Candidatus Yanofskyibacteriota</taxon>
    </lineage>
</organism>
<dbReference type="AlphaFoldDB" id="A0A1F8F4D3"/>
<feature type="region of interest" description="Disordered" evidence="1">
    <location>
        <begin position="48"/>
        <end position="85"/>
    </location>
</feature>